<name>A0ABY3PJ70_9CYAN</name>
<keyword evidence="4" id="KW-1185">Reference proteome</keyword>
<dbReference type="Pfam" id="PF19993">
    <property type="entry name" value="DO-GTPase2"/>
    <property type="match status" value="1"/>
</dbReference>
<dbReference type="EMBL" id="CP063845">
    <property type="protein sequence ID" value="UFP93715.1"/>
    <property type="molecule type" value="Genomic_DNA"/>
</dbReference>
<dbReference type="RefSeq" id="WP_230840770.1">
    <property type="nucleotide sequence ID" value="NZ_CP063845.1"/>
</dbReference>
<dbReference type="InterPro" id="IPR045528">
    <property type="entry name" value="DO-GTPase2"/>
</dbReference>
<evidence type="ECO:0000256" key="1">
    <source>
        <dbReference type="SAM" id="MobiDB-lite"/>
    </source>
</evidence>
<proteinExistence type="predicted"/>
<evidence type="ECO:0000313" key="3">
    <source>
        <dbReference type="EMBL" id="UFP93715.1"/>
    </source>
</evidence>
<accession>A0ABY3PJ70</accession>
<gene>
    <name evidence="3" type="ORF">ISF26_18315</name>
</gene>
<sequence>MLSEETTGAFNLLSLGQRGVGKTVFLAGSYAELHACHPSQAKLPLWFDCKDHQSQENIEKVLGYIVRNGQYPPGTMKITHFDFSLKRQGLWGPSAVCDFRLRDMPGEACHNANPAFREIVLTSHGCCVCIDGQALVHSHTYLDDLRDLIVQVMAIATLVQLNRLKYAFALVITKCDLIADGATGEQPSLRDRQRIERRLQALTEPLDELGTRYRLFYSAIPLVSRGGDIGLAPSGGAAPLLWLVGELSRAHNAGAVGQLMRQLRQLLPGRFQRRQQAGKSPLHHLLQTGTPPHP</sequence>
<evidence type="ECO:0000259" key="2">
    <source>
        <dbReference type="Pfam" id="PF19993"/>
    </source>
</evidence>
<evidence type="ECO:0000313" key="4">
    <source>
        <dbReference type="Proteomes" id="UP001054846"/>
    </source>
</evidence>
<reference evidence="3 4" key="1">
    <citation type="journal article" date="2021" name="Genome Biol. Evol.">
        <title>Complete Genome Sequencing of a Novel Gloeobacter Species from a Waterfall Cave in Mexico.</title>
        <authorList>
            <person name="Saw J.H."/>
            <person name="Cardona T."/>
            <person name="Montejano G."/>
        </authorList>
    </citation>
    <scope>NUCLEOTIDE SEQUENCE [LARGE SCALE GENOMIC DNA]</scope>
    <source>
        <strain evidence="3">MG652769</strain>
    </source>
</reference>
<protein>
    <recommendedName>
        <fullName evidence="2">Double-GTPase 2 domain-containing protein</fullName>
    </recommendedName>
</protein>
<feature type="region of interest" description="Disordered" evidence="1">
    <location>
        <begin position="273"/>
        <end position="294"/>
    </location>
</feature>
<feature type="domain" description="Double-GTPase 2" evidence="2">
    <location>
        <begin position="15"/>
        <end position="202"/>
    </location>
</feature>
<dbReference type="Proteomes" id="UP001054846">
    <property type="component" value="Chromosome"/>
</dbReference>
<organism evidence="3 4">
    <name type="scientific">Gloeobacter morelensis MG652769</name>
    <dbReference type="NCBI Taxonomy" id="2781736"/>
    <lineage>
        <taxon>Bacteria</taxon>
        <taxon>Bacillati</taxon>
        <taxon>Cyanobacteriota</taxon>
        <taxon>Cyanophyceae</taxon>
        <taxon>Gloeobacterales</taxon>
        <taxon>Gloeobacteraceae</taxon>
        <taxon>Gloeobacter</taxon>
        <taxon>Gloeobacter morelensis</taxon>
    </lineage>
</organism>